<dbReference type="STRING" id="1071380.I2H554"/>
<gene>
    <name evidence="3" type="primary">TBLA0E04530</name>
    <name evidence="3" type="ORF">TBLA_0E04530</name>
</gene>
<dbReference type="InterPro" id="IPR045211">
    <property type="entry name" value="TFP11/STIP/Ntr1"/>
</dbReference>
<proteinExistence type="predicted"/>
<dbReference type="GO" id="GO:0071008">
    <property type="term" value="C:U2-type post-mRNA release spliceosomal complex"/>
    <property type="evidence" value="ECO:0007669"/>
    <property type="project" value="TreeGrafter"/>
</dbReference>
<reference evidence="3 4" key="1">
    <citation type="journal article" date="2011" name="Proc. Natl. Acad. Sci. U.S.A.">
        <title>Evolutionary erosion of yeast sex chromosomes by mating-type switching accidents.</title>
        <authorList>
            <person name="Gordon J.L."/>
            <person name="Armisen D."/>
            <person name="Proux-Wera E."/>
            <person name="Oheigeartaigh S.S."/>
            <person name="Byrne K.P."/>
            <person name="Wolfe K.H."/>
        </authorList>
    </citation>
    <scope>NUCLEOTIDE SEQUENCE [LARGE SCALE GENOMIC DNA]</scope>
    <source>
        <strain evidence="4">ATCC 34711 / CBS 6284 / DSM 70876 / NBRC 10599 / NRRL Y-10934 / UCD 77-7</strain>
    </source>
</reference>
<evidence type="ECO:0000256" key="1">
    <source>
        <dbReference type="SAM" id="MobiDB-lite"/>
    </source>
</evidence>
<dbReference type="AlphaFoldDB" id="I2H554"/>
<dbReference type="GeneID" id="14496579"/>
<dbReference type="PANTHER" id="PTHR23329:SF1">
    <property type="entry name" value="TUFTELIN-INTERACTING PROTEIN 11"/>
    <property type="match status" value="1"/>
</dbReference>
<dbReference type="OMA" id="NKILYQW"/>
<dbReference type="Proteomes" id="UP000002866">
    <property type="component" value="Chromosome 5"/>
</dbReference>
<evidence type="ECO:0000313" key="4">
    <source>
        <dbReference type="Proteomes" id="UP000002866"/>
    </source>
</evidence>
<dbReference type="GO" id="GO:0003676">
    <property type="term" value="F:nucleic acid binding"/>
    <property type="evidence" value="ECO:0007669"/>
    <property type="project" value="InterPro"/>
</dbReference>
<accession>I2H554</accession>
<dbReference type="PANTHER" id="PTHR23329">
    <property type="entry name" value="TUFTELIN-INTERACTING PROTEIN 11-RELATED"/>
    <property type="match status" value="1"/>
</dbReference>
<evidence type="ECO:0000313" key="3">
    <source>
        <dbReference type="EMBL" id="CCH61506.1"/>
    </source>
</evidence>
<dbReference type="HOGENOM" id="CLU_434104_0_0_1"/>
<name>I2H554_HENB6</name>
<sequence length="696" mass="81834">MDFEYGSESDYDNESITNSLKRRKLQKDAQKETNGNKLTSKYGIGAKLLFKMGYKEGSGLGTGGGIVEPIQATKRKNAFEGLGMMSVNRRNEYDYSSDSSSDEKPMSKPISFKEPVIMDKDTERLRIVIDKLKDFQLYHKDIKLPKSVLKLIGNSNDKTNNDNSKLSDLENILDKFEKIKNEMNIIDRRVSLFKPQMIEYDQQLKLLIEIQVGLKSETIGFIEKCKLILKLSNDQLIDKLISKLIQNTFSIDNLNDNMDSNCYQLNELIELLSYKDYFKITSDKLLNRIQTNIFKIIYPLICEELQDINFLKLENLETLKLVSKLINLSNILQYIKIWDNLIFKYIYQPIVIFMKNNNGDDDANDKKNIINKNILINYKNLQVILNQDMKFAISSIVKENFEKYLIHWNSIDSPLYDNSTIELIKEIINIDNFYQLIDETKFIEKFFQQIWEVDFDLFNELETMQDEEGELNENINSGTLFAIRQLHKCQNMMRPNDYNKYLKDLFLEFENIIYQWRVYCLTEQDFELCTKWIYFIINSCFNNLNEMEIGYIQSLIKLLETKKNEGRKKEEDVKIEKYDLYNDLFVDSQPNNATANKEINLKNIPMRKIKVTLKEVLEDYCEQRGYLIEKEENKYTTLPSMGYANGDNIMVPVFKITNGGNKNCKHIAIKNDIIWVKDRAVEKAPYIPIYLWELTL</sequence>
<evidence type="ECO:0000259" key="2">
    <source>
        <dbReference type="PROSITE" id="PS50174"/>
    </source>
</evidence>
<dbReference type="OrthoDB" id="4822at2759"/>
<keyword evidence="4" id="KW-1185">Reference proteome</keyword>
<dbReference type="Pfam" id="PF01585">
    <property type="entry name" value="G-patch"/>
    <property type="match status" value="1"/>
</dbReference>
<dbReference type="KEGG" id="tbl:TBLA_0E04530"/>
<feature type="domain" description="G-patch" evidence="2">
    <location>
        <begin position="41"/>
        <end position="87"/>
    </location>
</feature>
<dbReference type="InParanoid" id="I2H554"/>
<feature type="region of interest" description="Disordered" evidence="1">
    <location>
        <begin position="1"/>
        <end position="37"/>
    </location>
</feature>
<dbReference type="eggNOG" id="KOG2184">
    <property type="taxonomic scope" value="Eukaryota"/>
</dbReference>
<protein>
    <recommendedName>
        <fullName evidence="2">G-patch domain-containing protein</fullName>
    </recommendedName>
</protein>
<dbReference type="RefSeq" id="XP_004181025.1">
    <property type="nucleotide sequence ID" value="XM_004180977.1"/>
</dbReference>
<dbReference type="SMART" id="SM00443">
    <property type="entry name" value="G_patch"/>
    <property type="match status" value="1"/>
</dbReference>
<organism evidence="3 4">
    <name type="scientific">Henningerozyma blattae (strain ATCC 34711 / CBS 6284 / DSM 70876 / NBRC 10599 / NRRL Y-10934 / UCD 77-7)</name>
    <name type="common">Yeast</name>
    <name type="synonym">Tetrapisispora blattae</name>
    <dbReference type="NCBI Taxonomy" id="1071380"/>
    <lineage>
        <taxon>Eukaryota</taxon>
        <taxon>Fungi</taxon>
        <taxon>Dikarya</taxon>
        <taxon>Ascomycota</taxon>
        <taxon>Saccharomycotina</taxon>
        <taxon>Saccharomycetes</taxon>
        <taxon>Saccharomycetales</taxon>
        <taxon>Saccharomycetaceae</taxon>
        <taxon>Henningerozyma</taxon>
    </lineage>
</organism>
<dbReference type="EMBL" id="HE806320">
    <property type="protein sequence ID" value="CCH61506.1"/>
    <property type="molecule type" value="Genomic_DNA"/>
</dbReference>
<dbReference type="PROSITE" id="PS50174">
    <property type="entry name" value="G_PATCH"/>
    <property type="match status" value="1"/>
</dbReference>
<dbReference type="GO" id="GO:0000390">
    <property type="term" value="P:spliceosomal complex disassembly"/>
    <property type="evidence" value="ECO:0007669"/>
    <property type="project" value="InterPro"/>
</dbReference>
<dbReference type="InterPro" id="IPR000467">
    <property type="entry name" value="G_patch_dom"/>
</dbReference>
<feature type="compositionally biased region" description="Acidic residues" evidence="1">
    <location>
        <begin position="1"/>
        <end position="13"/>
    </location>
</feature>
<dbReference type="FunCoup" id="I2H554">
    <property type="interactions" value="945"/>
</dbReference>